<keyword evidence="3" id="KW-1185">Reference proteome</keyword>
<sequence>MLLLSFFVSFLTTLENDENSSPRQDCKDATKQVFHDCSNYINHAENSLLNQELEVCSSNFYGTTVYKKNLESLRVDHCQLKKEWTLLNKNLHAKNYKIRKEFDDLDNFINLERIIISGVVRCINYGVHA</sequence>
<evidence type="ECO:0000313" key="3">
    <source>
        <dbReference type="Proteomes" id="UP000789901"/>
    </source>
</evidence>
<evidence type="ECO:0000313" key="2">
    <source>
        <dbReference type="EMBL" id="CAG8641242.1"/>
    </source>
</evidence>
<dbReference type="EMBL" id="CAJVQB010004625">
    <property type="protein sequence ID" value="CAG8641242.1"/>
    <property type="molecule type" value="Genomic_DNA"/>
</dbReference>
<evidence type="ECO:0000256" key="1">
    <source>
        <dbReference type="SAM" id="SignalP"/>
    </source>
</evidence>
<name>A0ABN7URD1_GIGMA</name>
<feature type="signal peptide" evidence="1">
    <location>
        <begin position="1"/>
        <end position="16"/>
    </location>
</feature>
<keyword evidence="1" id="KW-0732">Signal</keyword>
<comment type="caution">
    <text evidence="2">The sequence shown here is derived from an EMBL/GenBank/DDBJ whole genome shotgun (WGS) entry which is preliminary data.</text>
</comment>
<dbReference type="Proteomes" id="UP000789901">
    <property type="component" value="Unassembled WGS sequence"/>
</dbReference>
<proteinExistence type="predicted"/>
<protein>
    <submittedName>
        <fullName evidence="2">20503_t:CDS:1</fullName>
    </submittedName>
</protein>
<feature type="chain" id="PRO_5045430112" evidence="1">
    <location>
        <begin position="17"/>
        <end position="129"/>
    </location>
</feature>
<reference evidence="2 3" key="1">
    <citation type="submission" date="2021-06" db="EMBL/GenBank/DDBJ databases">
        <authorList>
            <person name="Kallberg Y."/>
            <person name="Tangrot J."/>
            <person name="Rosling A."/>
        </authorList>
    </citation>
    <scope>NUCLEOTIDE SEQUENCE [LARGE SCALE GENOMIC DNA]</scope>
    <source>
        <strain evidence="2 3">120-4 pot B 10/14</strain>
    </source>
</reference>
<gene>
    <name evidence="2" type="ORF">GMARGA_LOCUS8855</name>
</gene>
<accession>A0ABN7URD1</accession>
<organism evidence="2 3">
    <name type="scientific">Gigaspora margarita</name>
    <dbReference type="NCBI Taxonomy" id="4874"/>
    <lineage>
        <taxon>Eukaryota</taxon>
        <taxon>Fungi</taxon>
        <taxon>Fungi incertae sedis</taxon>
        <taxon>Mucoromycota</taxon>
        <taxon>Glomeromycotina</taxon>
        <taxon>Glomeromycetes</taxon>
        <taxon>Diversisporales</taxon>
        <taxon>Gigasporaceae</taxon>
        <taxon>Gigaspora</taxon>
    </lineage>
</organism>